<dbReference type="AlphaFoldDB" id="A0A1C4Z9R6"/>
<protein>
    <submittedName>
        <fullName evidence="1">Uncharacterized protein</fullName>
    </submittedName>
</protein>
<reference evidence="1 2" key="1">
    <citation type="submission" date="2016-06" db="EMBL/GenBank/DDBJ databases">
        <authorList>
            <person name="Kjaerup R.B."/>
            <person name="Dalgaard T.S."/>
            <person name="Juul-Madsen H.R."/>
        </authorList>
    </citation>
    <scope>NUCLEOTIDE SEQUENCE [LARGE SCALE GENOMIC DNA]</scope>
    <source>
        <strain evidence="1 2">DSM 43821</strain>
    </source>
</reference>
<evidence type="ECO:0000313" key="1">
    <source>
        <dbReference type="EMBL" id="SCF29647.1"/>
    </source>
</evidence>
<proteinExistence type="predicted"/>
<dbReference type="EMBL" id="LT607410">
    <property type="protein sequence ID" value="SCF29647.1"/>
    <property type="molecule type" value="Genomic_DNA"/>
</dbReference>
<accession>A0A1C4Z9R6</accession>
<name>A0A1C4Z9R6_9ACTN</name>
<dbReference type="Proteomes" id="UP000198228">
    <property type="component" value="Chromosome I"/>
</dbReference>
<organism evidence="1 2">
    <name type="scientific">Micromonospora purpureochromogenes</name>
    <dbReference type="NCBI Taxonomy" id="47872"/>
    <lineage>
        <taxon>Bacteria</taxon>
        <taxon>Bacillati</taxon>
        <taxon>Actinomycetota</taxon>
        <taxon>Actinomycetes</taxon>
        <taxon>Micromonosporales</taxon>
        <taxon>Micromonosporaceae</taxon>
        <taxon>Micromonospora</taxon>
    </lineage>
</organism>
<gene>
    <name evidence="1" type="ORF">GA0074696_4182</name>
</gene>
<evidence type="ECO:0000313" key="2">
    <source>
        <dbReference type="Proteomes" id="UP000198228"/>
    </source>
</evidence>
<sequence length="305" mass="34768">MTKNRRIKARFRLQQAATGTNYLEARRQVVVPAPAAAEVIVQPPLADWQRANHCSLWEKLQDEHGPLIALRISGQQRWWELDDLARAAAGAQQNRRPERRGLWLSVEARYTVTRREYLSGIAANLDRAGALDRLEVREIPAGCSHATCRRRRGLPALPRAAASRTPAFEPLPLRAPLLGFAQVIDQYPALNGNGFGYDYGYLHRDERRRRFEEHRQHLISREEIVEQVHDWLVVNIAPIKTPNTGSYGLKHLAEDLLGYYIANGELITAALMAGYPMRREDGPNALFAMSSRDVNRLRKQREQSR</sequence>